<gene>
    <name evidence="1" type="ORF">NYZ99_12065</name>
</gene>
<sequence length="96" mass="11208">MLYIKKNEPTRKLKIVSIPDKGVQVVKNLRTDIQVLNRAYPTIDIDFVEVEDEFGPKKIEELSKEWNIPTNFMFIGSPGDKFPYRLEELGEVRLII</sequence>
<evidence type="ECO:0000313" key="1">
    <source>
        <dbReference type="EMBL" id="UWX53860.1"/>
    </source>
</evidence>
<evidence type="ECO:0000313" key="2">
    <source>
        <dbReference type="Proteomes" id="UP001059209"/>
    </source>
</evidence>
<dbReference type="EMBL" id="CP104205">
    <property type="protein sequence ID" value="UWX53860.1"/>
    <property type="molecule type" value="Genomic_DNA"/>
</dbReference>
<proteinExistence type="predicted"/>
<organism evidence="1 2">
    <name type="scientific">Maribacter litopenaei</name>
    <dbReference type="NCBI Taxonomy" id="2976127"/>
    <lineage>
        <taxon>Bacteria</taxon>
        <taxon>Pseudomonadati</taxon>
        <taxon>Bacteroidota</taxon>
        <taxon>Flavobacteriia</taxon>
        <taxon>Flavobacteriales</taxon>
        <taxon>Flavobacteriaceae</taxon>
        <taxon>Maribacter</taxon>
    </lineage>
</organism>
<accession>A0ABY5Y4C9</accession>
<dbReference type="RefSeq" id="WP_260571402.1">
    <property type="nucleotide sequence ID" value="NZ_CP104205.1"/>
</dbReference>
<name>A0ABY5Y4C9_9FLAO</name>
<dbReference type="Proteomes" id="UP001059209">
    <property type="component" value="Chromosome"/>
</dbReference>
<protein>
    <submittedName>
        <fullName evidence="1">Uncharacterized protein</fullName>
    </submittedName>
</protein>
<keyword evidence="2" id="KW-1185">Reference proteome</keyword>
<reference evidence="1" key="1">
    <citation type="submission" date="2022-09" db="EMBL/GenBank/DDBJ databases">
        <title>Maribacter litopenaei sp. nov., isolated from the intestinal tract of the Pacific White Shrimp, Litopenaeus vannamei.</title>
        <authorList>
            <person name="Kim S.Y."/>
            <person name="Hwang C.Y."/>
        </authorList>
    </citation>
    <scope>NUCLEOTIDE SEQUENCE</scope>
    <source>
        <strain evidence="1">HL-LV01</strain>
    </source>
</reference>